<dbReference type="GO" id="GO:0008360">
    <property type="term" value="P:regulation of cell shape"/>
    <property type="evidence" value="ECO:0007669"/>
    <property type="project" value="UniProtKB-KW"/>
</dbReference>
<comment type="similarity">
    <text evidence="1">Belongs to the MreC family.</text>
</comment>
<dbReference type="PANTHER" id="PTHR34138:SF1">
    <property type="entry name" value="CELL SHAPE-DETERMINING PROTEIN MREC"/>
    <property type="match status" value="1"/>
</dbReference>
<dbReference type="EMBL" id="UOFY01000012">
    <property type="protein sequence ID" value="VAX07049.1"/>
    <property type="molecule type" value="Genomic_DNA"/>
</dbReference>
<dbReference type="AlphaFoldDB" id="A0A3B1AMA9"/>
<feature type="domain" description="Rod shape-determining protein MreC beta-barrel core" evidence="5">
    <location>
        <begin position="114"/>
        <end position="259"/>
    </location>
</feature>
<dbReference type="GO" id="GO:0005886">
    <property type="term" value="C:plasma membrane"/>
    <property type="evidence" value="ECO:0007669"/>
    <property type="project" value="TreeGrafter"/>
</dbReference>
<dbReference type="InterPro" id="IPR042177">
    <property type="entry name" value="Cell/Rod_1"/>
</dbReference>
<dbReference type="NCBIfam" id="TIGR00219">
    <property type="entry name" value="mreC"/>
    <property type="match status" value="1"/>
</dbReference>
<keyword evidence="3" id="KW-0133">Cell shape</keyword>
<organism evidence="6">
    <name type="scientific">hydrothermal vent metagenome</name>
    <dbReference type="NCBI Taxonomy" id="652676"/>
    <lineage>
        <taxon>unclassified sequences</taxon>
        <taxon>metagenomes</taxon>
        <taxon>ecological metagenomes</taxon>
    </lineage>
</organism>
<dbReference type="PIRSF" id="PIRSF038471">
    <property type="entry name" value="MreC"/>
    <property type="match status" value="1"/>
</dbReference>
<sequence>MRLLLLLLLSIILMTLDYRTNTVRSIRAGLSVIVYPVQYIVDLPGSFISWSADTFVSRETLQEENASLRTQNQILKAQLQKFTFIEAENVHLRELLQSSKRVGERMLIAELLSVALDPFRRQVVINKGSINDELYVSQPLLDANGIMGKIVHIYPLTSTAILITDPDHSLPVQVARNGLRTIAVGTGSANQLELLYLPNNADIQVGDDLVTSGLGCIFPAGYPVARVIAVNTNPSLPFAEVLAEPTAKLDRSREVLLVWPSNASLPEMQTPCTRTQLDPES</sequence>
<dbReference type="Gene3D" id="2.40.10.340">
    <property type="entry name" value="Rod shape-determining protein MreC, domain 1"/>
    <property type="match status" value="1"/>
</dbReference>
<evidence type="ECO:0000256" key="1">
    <source>
        <dbReference type="ARBA" id="ARBA00009369"/>
    </source>
</evidence>
<evidence type="ECO:0000256" key="2">
    <source>
        <dbReference type="ARBA" id="ARBA00013855"/>
    </source>
</evidence>
<reference evidence="6" key="1">
    <citation type="submission" date="2018-06" db="EMBL/GenBank/DDBJ databases">
        <authorList>
            <person name="Zhirakovskaya E."/>
        </authorList>
    </citation>
    <scope>NUCLEOTIDE SEQUENCE</scope>
</reference>
<dbReference type="Gene3D" id="2.40.10.350">
    <property type="entry name" value="Rod shape-determining protein MreC, domain 2"/>
    <property type="match status" value="1"/>
</dbReference>
<name>A0A3B1AMA9_9ZZZZ</name>
<accession>A0A3B1AMA9</accession>
<protein>
    <recommendedName>
        <fullName evidence="2">Cell shape-determining protein MreC</fullName>
    </recommendedName>
    <alternativeName>
        <fullName evidence="4">Cell shape protein MreC</fullName>
    </alternativeName>
</protein>
<evidence type="ECO:0000256" key="4">
    <source>
        <dbReference type="ARBA" id="ARBA00032089"/>
    </source>
</evidence>
<gene>
    <name evidence="6" type="ORF">MNBD_GAMMA25-764</name>
</gene>
<dbReference type="InterPro" id="IPR055342">
    <property type="entry name" value="MreC_beta-barrel_core"/>
</dbReference>
<evidence type="ECO:0000256" key="3">
    <source>
        <dbReference type="ARBA" id="ARBA00022960"/>
    </source>
</evidence>
<proteinExistence type="inferred from homology"/>
<dbReference type="InterPro" id="IPR042175">
    <property type="entry name" value="Cell/Rod_MreC_2"/>
</dbReference>
<dbReference type="InterPro" id="IPR007221">
    <property type="entry name" value="MreC"/>
</dbReference>
<dbReference type="Pfam" id="PF04085">
    <property type="entry name" value="MreC"/>
    <property type="match status" value="1"/>
</dbReference>
<evidence type="ECO:0000259" key="5">
    <source>
        <dbReference type="Pfam" id="PF04085"/>
    </source>
</evidence>
<evidence type="ECO:0000313" key="6">
    <source>
        <dbReference type="EMBL" id="VAX07049.1"/>
    </source>
</evidence>
<dbReference type="PANTHER" id="PTHR34138">
    <property type="entry name" value="CELL SHAPE-DETERMINING PROTEIN MREC"/>
    <property type="match status" value="1"/>
</dbReference>